<dbReference type="InterPro" id="IPR015797">
    <property type="entry name" value="NUDIX_hydrolase-like_dom_sf"/>
</dbReference>
<name>A0A3B0SQ76_9ZZZZ</name>
<dbReference type="Gene3D" id="3.90.79.10">
    <property type="entry name" value="Nucleoside Triphosphate Pyrophosphohydrolase"/>
    <property type="match status" value="1"/>
</dbReference>
<reference evidence="8" key="1">
    <citation type="submission" date="2018-06" db="EMBL/GenBank/DDBJ databases">
        <authorList>
            <person name="Zhirakovskaya E."/>
        </authorList>
    </citation>
    <scope>NUCLEOTIDE SEQUENCE</scope>
</reference>
<dbReference type="PANTHER" id="PTHR12318:SF0">
    <property type="entry name" value="ACYL-COENZYME A DIPHOSPHATASE NUDT19"/>
    <property type="match status" value="1"/>
</dbReference>
<evidence type="ECO:0000259" key="7">
    <source>
        <dbReference type="PROSITE" id="PS51462"/>
    </source>
</evidence>
<comment type="cofactor">
    <cofactor evidence="2">
        <name>Mg(2+)</name>
        <dbReference type="ChEBI" id="CHEBI:18420"/>
    </cofactor>
</comment>
<comment type="cofactor">
    <cofactor evidence="1">
        <name>Mn(2+)</name>
        <dbReference type="ChEBI" id="CHEBI:29035"/>
    </cofactor>
</comment>
<evidence type="ECO:0000256" key="1">
    <source>
        <dbReference type="ARBA" id="ARBA00001936"/>
    </source>
</evidence>
<dbReference type="EMBL" id="UOEC01000153">
    <property type="protein sequence ID" value="VAV98553.1"/>
    <property type="molecule type" value="Genomic_DNA"/>
</dbReference>
<feature type="domain" description="Nudix hydrolase" evidence="7">
    <location>
        <begin position="3"/>
        <end position="197"/>
    </location>
</feature>
<evidence type="ECO:0000256" key="6">
    <source>
        <dbReference type="ARBA" id="ARBA00023211"/>
    </source>
</evidence>
<organism evidence="8">
    <name type="scientific">hydrothermal vent metagenome</name>
    <dbReference type="NCBI Taxonomy" id="652676"/>
    <lineage>
        <taxon>unclassified sequences</taxon>
        <taxon>metagenomes</taxon>
        <taxon>ecological metagenomes</taxon>
    </lineage>
</organism>
<sequence>MRPKDAATLIILRQDGPHPKFMMGKRHENSKFMPGKFVFPGGRVDAGDCRVKPLTNLHPKVEQSLINKMRRTPSPLRARALAMAAIRETFEEVGLIIGKQHNGAFNTRASGWRQFGQTGYGPALDQMRLIARAITPPGRTRRFDARFFVIDASEVANLDSPYSIDNDELLECHWVGFDDILSLDLPWITQKILGVLRQSLKQPGSLDPGKPAMFHHMTKSGWCQETV</sequence>
<evidence type="ECO:0000256" key="3">
    <source>
        <dbReference type="ARBA" id="ARBA00022723"/>
    </source>
</evidence>
<evidence type="ECO:0000256" key="4">
    <source>
        <dbReference type="ARBA" id="ARBA00022801"/>
    </source>
</evidence>
<gene>
    <name evidence="8" type="ORF">MNBD_ALPHA08-621</name>
</gene>
<keyword evidence="4" id="KW-0378">Hydrolase</keyword>
<evidence type="ECO:0000313" key="8">
    <source>
        <dbReference type="EMBL" id="VAV98553.1"/>
    </source>
</evidence>
<proteinExistence type="predicted"/>
<dbReference type="SUPFAM" id="SSF55811">
    <property type="entry name" value="Nudix"/>
    <property type="match status" value="1"/>
</dbReference>
<dbReference type="AlphaFoldDB" id="A0A3B0SQ76"/>
<dbReference type="GO" id="GO:0016818">
    <property type="term" value="F:hydrolase activity, acting on acid anhydrides, in phosphorus-containing anhydrides"/>
    <property type="evidence" value="ECO:0007669"/>
    <property type="project" value="InterPro"/>
</dbReference>
<evidence type="ECO:0000256" key="2">
    <source>
        <dbReference type="ARBA" id="ARBA00001946"/>
    </source>
</evidence>
<dbReference type="CDD" id="cd18870">
    <property type="entry name" value="NUDIX_AcylCoAdiphos_Nudt19"/>
    <property type="match status" value="1"/>
</dbReference>
<accession>A0A3B0SQ76</accession>
<keyword evidence="3" id="KW-0479">Metal-binding</keyword>
<dbReference type="PANTHER" id="PTHR12318">
    <property type="entry name" value="TESTOSTERONE-REGULATED PROTEIN RP2"/>
    <property type="match status" value="1"/>
</dbReference>
<protein>
    <submittedName>
        <fullName evidence="8">MutT/Nudix family protein</fullName>
    </submittedName>
</protein>
<keyword evidence="6" id="KW-0464">Manganese</keyword>
<evidence type="ECO:0000256" key="5">
    <source>
        <dbReference type="ARBA" id="ARBA00022842"/>
    </source>
</evidence>
<keyword evidence="5" id="KW-0460">Magnesium</keyword>
<dbReference type="GO" id="GO:0046872">
    <property type="term" value="F:metal ion binding"/>
    <property type="evidence" value="ECO:0007669"/>
    <property type="project" value="UniProtKB-KW"/>
</dbReference>
<dbReference type="PROSITE" id="PS51462">
    <property type="entry name" value="NUDIX"/>
    <property type="match status" value="1"/>
</dbReference>
<dbReference type="InterPro" id="IPR000086">
    <property type="entry name" value="NUDIX_hydrolase_dom"/>
</dbReference>
<dbReference type="InterPro" id="IPR039121">
    <property type="entry name" value="NUDT19"/>
</dbReference>